<evidence type="ECO:0000259" key="2">
    <source>
        <dbReference type="Pfam" id="PF03724"/>
    </source>
</evidence>
<feature type="signal peptide" evidence="1">
    <location>
        <begin position="1"/>
        <end position="23"/>
    </location>
</feature>
<dbReference type="InterPro" id="IPR038670">
    <property type="entry name" value="HslJ-like_sf"/>
</dbReference>
<gene>
    <name evidence="3" type="ORF">CIK83_07250</name>
</gene>
<dbReference type="PANTHER" id="PTHR35535:SF1">
    <property type="entry name" value="HEAT SHOCK PROTEIN HSLJ"/>
    <property type="match status" value="1"/>
</dbReference>
<dbReference type="OrthoDB" id="5600341at2"/>
<feature type="domain" description="DUF306" evidence="2">
    <location>
        <begin position="30"/>
        <end position="138"/>
    </location>
</feature>
<dbReference type="Pfam" id="PF03724">
    <property type="entry name" value="META"/>
    <property type="match status" value="1"/>
</dbReference>
<name>A0A368LNI0_9VIBR</name>
<protein>
    <submittedName>
        <fullName evidence="3">META domain-containing protein</fullName>
    </submittedName>
</protein>
<dbReference type="Gene3D" id="2.40.128.270">
    <property type="match status" value="1"/>
</dbReference>
<organism evidence="3 4">
    <name type="scientific">Vibrio casei</name>
    <dbReference type="NCBI Taxonomy" id="673372"/>
    <lineage>
        <taxon>Bacteria</taxon>
        <taxon>Pseudomonadati</taxon>
        <taxon>Pseudomonadota</taxon>
        <taxon>Gammaproteobacteria</taxon>
        <taxon>Vibrionales</taxon>
        <taxon>Vibrionaceae</taxon>
        <taxon>Vibrio</taxon>
    </lineage>
</organism>
<evidence type="ECO:0000313" key="4">
    <source>
        <dbReference type="Proteomes" id="UP000252479"/>
    </source>
</evidence>
<dbReference type="AlphaFoldDB" id="A0A368LNI0"/>
<sequence>MKKLVISLSLPLLLAACSTNNTADFVKPVDLQHHHWVLSKIDGNEVTKGQMGTIPDLEISEAMQSNGNAGCNGFHGKAEINKDTGQFRIHQMGMTMKMCSGDAMKTERIVASTLSAWSTIQLTKDTLELSNTEHTLTYTLRDWVN</sequence>
<evidence type="ECO:0000313" key="3">
    <source>
        <dbReference type="EMBL" id="RCS73432.1"/>
    </source>
</evidence>
<dbReference type="EMBL" id="QPGL01000001">
    <property type="protein sequence ID" value="RCS73432.1"/>
    <property type="molecule type" value="Genomic_DNA"/>
</dbReference>
<accession>A0A368LNI0</accession>
<keyword evidence="1" id="KW-0732">Signal</keyword>
<dbReference type="PROSITE" id="PS51257">
    <property type="entry name" value="PROKAR_LIPOPROTEIN"/>
    <property type="match status" value="1"/>
</dbReference>
<dbReference type="Proteomes" id="UP000252479">
    <property type="component" value="Unassembled WGS sequence"/>
</dbReference>
<dbReference type="PANTHER" id="PTHR35535">
    <property type="entry name" value="HEAT SHOCK PROTEIN HSLJ"/>
    <property type="match status" value="1"/>
</dbReference>
<reference evidence="3 4" key="1">
    <citation type="journal article" date="2017" name="Elife">
        <title>Extensive horizontal gene transfer in cheese-associated bacteria.</title>
        <authorList>
            <person name="Bonham K.S."/>
            <person name="Wolfe B.E."/>
            <person name="Dutton R.J."/>
        </authorList>
    </citation>
    <scope>NUCLEOTIDE SEQUENCE [LARGE SCALE GENOMIC DNA]</scope>
    <source>
        <strain evidence="3 4">JB196</strain>
    </source>
</reference>
<proteinExistence type="predicted"/>
<dbReference type="InterPro" id="IPR005184">
    <property type="entry name" value="DUF306_Meta_HslJ"/>
</dbReference>
<evidence type="ECO:0000256" key="1">
    <source>
        <dbReference type="SAM" id="SignalP"/>
    </source>
</evidence>
<keyword evidence="4" id="KW-1185">Reference proteome</keyword>
<dbReference type="InterPro" id="IPR053147">
    <property type="entry name" value="Hsp_HslJ-like"/>
</dbReference>
<comment type="caution">
    <text evidence="3">The sequence shown here is derived from an EMBL/GenBank/DDBJ whole genome shotgun (WGS) entry which is preliminary data.</text>
</comment>
<feature type="chain" id="PRO_5016743947" evidence="1">
    <location>
        <begin position="24"/>
        <end position="145"/>
    </location>
</feature>